<organism evidence="1 2">
    <name type="scientific">Ceratopteris richardii</name>
    <name type="common">Triangle waterfern</name>
    <dbReference type="NCBI Taxonomy" id="49495"/>
    <lineage>
        <taxon>Eukaryota</taxon>
        <taxon>Viridiplantae</taxon>
        <taxon>Streptophyta</taxon>
        <taxon>Embryophyta</taxon>
        <taxon>Tracheophyta</taxon>
        <taxon>Polypodiopsida</taxon>
        <taxon>Polypodiidae</taxon>
        <taxon>Polypodiales</taxon>
        <taxon>Pteridineae</taxon>
        <taxon>Pteridaceae</taxon>
        <taxon>Parkerioideae</taxon>
        <taxon>Ceratopteris</taxon>
    </lineage>
</organism>
<dbReference type="AlphaFoldDB" id="A0A8T2TT52"/>
<protein>
    <submittedName>
        <fullName evidence="1">Uncharacterized protein</fullName>
    </submittedName>
</protein>
<gene>
    <name evidence="1" type="ORF">KP509_11G055900</name>
</gene>
<evidence type="ECO:0000313" key="1">
    <source>
        <dbReference type="EMBL" id="KAH7425470.1"/>
    </source>
</evidence>
<evidence type="ECO:0000313" key="2">
    <source>
        <dbReference type="Proteomes" id="UP000825935"/>
    </source>
</evidence>
<dbReference type="Proteomes" id="UP000825935">
    <property type="component" value="Chromosome 11"/>
</dbReference>
<dbReference type="EMBL" id="CM035416">
    <property type="protein sequence ID" value="KAH7425470.1"/>
    <property type="molecule type" value="Genomic_DNA"/>
</dbReference>
<keyword evidence="2" id="KW-1185">Reference proteome</keyword>
<accession>A0A8T2TT52</accession>
<name>A0A8T2TT52_CERRI</name>
<reference evidence="1" key="1">
    <citation type="submission" date="2021-08" db="EMBL/GenBank/DDBJ databases">
        <title>WGS assembly of Ceratopteris richardii.</title>
        <authorList>
            <person name="Marchant D.B."/>
            <person name="Chen G."/>
            <person name="Jenkins J."/>
            <person name="Shu S."/>
            <person name="Leebens-Mack J."/>
            <person name="Grimwood J."/>
            <person name="Schmutz J."/>
            <person name="Soltis P."/>
            <person name="Soltis D."/>
            <person name="Chen Z.-H."/>
        </authorList>
    </citation>
    <scope>NUCLEOTIDE SEQUENCE</scope>
    <source>
        <strain evidence="1">Whitten #5841</strain>
        <tissue evidence="1">Leaf</tissue>
    </source>
</reference>
<comment type="caution">
    <text evidence="1">The sequence shown here is derived from an EMBL/GenBank/DDBJ whole genome shotgun (WGS) entry which is preliminary data.</text>
</comment>
<proteinExistence type="predicted"/>
<sequence>MRTSMAACEVSDRRTLCWQLPWPFLPKMPAFRNRISSFYSSIPWFFLLCDVALNPVGMPYVSVPFIMCSRIQEELSSTLALATEESSLTITVPFSVHARVPLLATDATSEMRSRVPSSFTSSSSRKDLIMLITSSTKLPRMALTTPAQLNLLSIITTSRWRVFHPVDVSM</sequence>